<dbReference type="Gene3D" id="3.40.50.720">
    <property type="entry name" value="NAD(P)-binding Rossmann-like Domain"/>
    <property type="match status" value="1"/>
</dbReference>
<comment type="caution">
    <text evidence="3">The sequence shown here is derived from an EMBL/GenBank/DDBJ whole genome shotgun (WGS) entry which is preliminary data.</text>
</comment>
<organism evidence="3 4">
    <name type="scientific">Streptomyces brasiliensis</name>
    <dbReference type="NCBI Taxonomy" id="1954"/>
    <lineage>
        <taxon>Bacteria</taxon>
        <taxon>Bacillati</taxon>
        <taxon>Actinomycetota</taxon>
        <taxon>Actinomycetes</taxon>
        <taxon>Kitasatosporales</taxon>
        <taxon>Streptomycetaceae</taxon>
        <taxon>Streptomyces</taxon>
    </lineage>
</organism>
<gene>
    <name evidence="3" type="ORF">GCM10010121_079090</name>
</gene>
<feature type="compositionally biased region" description="Polar residues" evidence="1">
    <location>
        <begin position="109"/>
        <end position="119"/>
    </location>
</feature>
<protein>
    <recommendedName>
        <fullName evidence="2">UDP-glucose/GDP-mannose dehydrogenase C-terminal domain-containing protein</fullName>
    </recommendedName>
</protein>
<dbReference type="EMBL" id="BMQA01000051">
    <property type="protein sequence ID" value="GGJ56606.1"/>
    <property type="molecule type" value="Genomic_DNA"/>
</dbReference>
<dbReference type="RefSeq" id="WP_229841321.1">
    <property type="nucleotide sequence ID" value="NZ_BMQA01000051.1"/>
</dbReference>
<reference evidence="3" key="1">
    <citation type="journal article" date="2014" name="Int. J. Syst. Evol. Microbiol.">
        <title>Complete genome sequence of Corynebacterium casei LMG S-19264T (=DSM 44701T), isolated from a smear-ripened cheese.</title>
        <authorList>
            <consortium name="US DOE Joint Genome Institute (JGI-PGF)"/>
            <person name="Walter F."/>
            <person name="Albersmeier A."/>
            <person name="Kalinowski J."/>
            <person name="Ruckert C."/>
        </authorList>
    </citation>
    <scope>NUCLEOTIDE SEQUENCE</scope>
    <source>
        <strain evidence="3">JCM 3086</strain>
    </source>
</reference>
<feature type="region of interest" description="Disordered" evidence="1">
    <location>
        <begin position="109"/>
        <end position="136"/>
    </location>
</feature>
<dbReference type="GO" id="GO:0051287">
    <property type="term" value="F:NAD binding"/>
    <property type="evidence" value="ECO:0007669"/>
    <property type="project" value="InterPro"/>
</dbReference>
<dbReference type="SUPFAM" id="SSF52413">
    <property type="entry name" value="UDP-glucose/GDP-mannose dehydrogenase C-terminal domain"/>
    <property type="match status" value="1"/>
</dbReference>
<evidence type="ECO:0000313" key="4">
    <source>
        <dbReference type="Proteomes" id="UP000657574"/>
    </source>
</evidence>
<dbReference type="SMART" id="SM00984">
    <property type="entry name" value="UDPG_MGDP_dh_C"/>
    <property type="match status" value="1"/>
</dbReference>
<name>A0A917P2I3_9ACTN</name>
<accession>A0A917P2I3</accession>
<proteinExistence type="predicted"/>
<evidence type="ECO:0000259" key="2">
    <source>
        <dbReference type="SMART" id="SM00984"/>
    </source>
</evidence>
<dbReference type="Pfam" id="PF03720">
    <property type="entry name" value="UDPG_MGDP_dh_C"/>
    <property type="match status" value="1"/>
</dbReference>
<feature type="compositionally biased region" description="Low complexity" evidence="1">
    <location>
        <begin position="123"/>
        <end position="136"/>
    </location>
</feature>
<dbReference type="GO" id="GO:0016616">
    <property type="term" value="F:oxidoreductase activity, acting on the CH-OH group of donors, NAD or NADP as acceptor"/>
    <property type="evidence" value="ECO:0007669"/>
    <property type="project" value="InterPro"/>
</dbReference>
<keyword evidence="4" id="KW-1185">Reference proteome</keyword>
<dbReference type="AlphaFoldDB" id="A0A917P2I3"/>
<evidence type="ECO:0000313" key="3">
    <source>
        <dbReference type="EMBL" id="GGJ56606.1"/>
    </source>
</evidence>
<dbReference type="Proteomes" id="UP000657574">
    <property type="component" value="Unassembled WGS sequence"/>
</dbReference>
<sequence length="179" mass="19211">MLLSAAIDVNNIQQRRAIQKLRSALGDLAGRQIVLFGMAFKPGTDDMREAPSTVLAARLLAEGASVRCWDPLARPAEAAPWRYASPEEALDGADAAVVVTEWSQLLSSAFQGDDSSGSPQADRGWPLRRLGSSLGSASPSARRVVLRGGVSRTERVCARRRSSANVTCMECFASGRTRH</sequence>
<dbReference type="PANTHER" id="PTHR43750">
    <property type="entry name" value="UDP-GLUCOSE 6-DEHYDROGENASE TUAD"/>
    <property type="match status" value="1"/>
</dbReference>
<reference evidence="3" key="2">
    <citation type="submission" date="2020-09" db="EMBL/GenBank/DDBJ databases">
        <authorList>
            <person name="Sun Q."/>
            <person name="Ohkuma M."/>
        </authorList>
    </citation>
    <scope>NUCLEOTIDE SEQUENCE</scope>
    <source>
        <strain evidence="3">JCM 3086</strain>
    </source>
</reference>
<dbReference type="PANTHER" id="PTHR43750:SF3">
    <property type="entry name" value="UDP-GLUCOSE 6-DEHYDROGENASE TUAD"/>
    <property type="match status" value="1"/>
</dbReference>
<evidence type="ECO:0000256" key="1">
    <source>
        <dbReference type="SAM" id="MobiDB-lite"/>
    </source>
</evidence>
<feature type="domain" description="UDP-glucose/GDP-mannose dehydrogenase C-terminal" evidence="2">
    <location>
        <begin position="34"/>
        <end position="115"/>
    </location>
</feature>
<dbReference type="InterPro" id="IPR036220">
    <property type="entry name" value="UDP-Glc/GDP-Man_DH_C_sf"/>
</dbReference>
<dbReference type="InterPro" id="IPR014027">
    <property type="entry name" value="UDP-Glc/GDP-Man_DH_C"/>
</dbReference>